<proteinExistence type="predicted"/>
<sequence length="301" mass="35743">MPLNRTPPPTGDVPTFSRGLSEQNLPKDMEFEYENTPNIPFHIRRKRSGDTISVEIKSFMSEMRNLFTEFKTEQDVKFNKMYNKMEEVLKQNSEMRTSIDFLSNTCDSLNTRIDDLQSERKNYLHQLQLMEEKLETLERKSKSTCIEIRNIPQSNTETKDSLINTAINISKKINVSLQPHDINDIFRINSREQTRKTIIVDLASVILKEKIVKMYRIYNKKQRLDTEFLKIENTPTPIFISENLTFKVKKVFFLAREFAKTKDYRYCWVSNGKVFLRRREGEKYLRIRDETELLKLKEMPA</sequence>
<dbReference type="Pfam" id="PF25298">
    <property type="entry name" value="Baculo_FP_2nd"/>
    <property type="match status" value="1"/>
</dbReference>
<keyword evidence="5" id="KW-1185">Reference proteome</keyword>
<dbReference type="AlphaFoldDB" id="A0A8S4QQH0"/>
<keyword evidence="1" id="KW-0175">Coiled coil</keyword>
<evidence type="ECO:0000256" key="2">
    <source>
        <dbReference type="SAM" id="MobiDB-lite"/>
    </source>
</evidence>
<dbReference type="EMBL" id="CAKXAJ010017722">
    <property type="protein sequence ID" value="CAH2217102.1"/>
    <property type="molecule type" value="Genomic_DNA"/>
</dbReference>
<comment type="caution">
    <text evidence="4">The sequence shown here is derived from an EMBL/GenBank/DDBJ whole genome shotgun (WGS) entry which is preliminary data.</text>
</comment>
<feature type="compositionally biased region" description="Pro residues" evidence="2">
    <location>
        <begin position="1"/>
        <end position="11"/>
    </location>
</feature>
<feature type="coiled-coil region" evidence="1">
    <location>
        <begin position="99"/>
        <end position="147"/>
    </location>
</feature>
<evidence type="ECO:0000313" key="4">
    <source>
        <dbReference type="EMBL" id="CAH2217102.1"/>
    </source>
</evidence>
<gene>
    <name evidence="4" type="primary">jg3102</name>
    <name evidence="4" type="ORF">PAEG_LOCUS5023</name>
</gene>
<reference evidence="4" key="1">
    <citation type="submission" date="2022-03" db="EMBL/GenBank/DDBJ databases">
        <authorList>
            <person name="Lindestad O."/>
        </authorList>
    </citation>
    <scope>NUCLEOTIDE SEQUENCE</scope>
</reference>
<evidence type="ECO:0000259" key="3">
    <source>
        <dbReference type="Pfam" id="PF25298"/>
    </source>
</evidence>
<evidence type="ECO:0000256" key="1">
    <source>
        <dbReference type="SAM" id="Coils"/>
    </source>
</evidence>
<dbReference type="Proteomes" id="UP000838756">
    <property type="component" value="Unassembled WGS sequence"/>
</dbReference>
<organism evidence="4 5">
    <name type="scientific">Pararge aegeria aegeria</name>
    <dbReference type="NCBI Taxonomy" id="348720"/>
    <lineage>
        <taxon>Eukaryota</taxon>
        <taxon>Metazoa</taxon>
        <taxon>Ecdysozoa</taxon>
        <taxon>Arthropoda</taxon>
        <taxon>Hexapoda</taxon>
        <taxon>Insecta</taxon>
        <taxon>Pterygota</taxon>
        <taxon>Neoptera</taxon>
        <taxon>Endopterygota</taxon>
        <taxon>Lepidoptera</taxon>
        <taxon>Glossata</taxon>
        <taxon>Ditrysia</taxon>
        <taxon>Papilionoidea</taxon>
        <taxon>Nymphalidae</taxon>
        <taxon>Satyrinae</taxon>
        <taxon>Satyrini</taxon>
        <taxon>Parargina</taxon>
        <taxon>Pararge</taxon>
    </lineage>
</organism>
<accession>A0A8S4QQH0</accession>
<dbReference type="OrthoDB" id="7484550at2759"/>
<dbReference type="InterPro" id="IPR057251">
    <property type="entry name" value="FP_C"/>
</dbReference>
<feature type="region of interest" description="Disordered" evidence="2">
    <location>
        <begin position="1"/>
        <end position="21"/>
    </location>
</feature>
<feature type="domain" description="FP protein C-terminal" evidence="3">
    <location>
        <begin position="246"/>
        <end position="297"/>
    </location>
</feature>
<protein>
    <submittedName>
        <fullName evidence="4">Jg3102 protein</fullName>
    </submittedName>
</protein>
<name>A0A8S4QQH0_9NEOP</name>
<evidence type="ECO:0000313" key="5">
    <source>
        <dbReference type="Proteomes" id="UP000838756"/>
    </source>
</evidence>